<dbReference type="Proteomes" id="UP000630149">
    <property type="component" value="Unassembled WGS sequence"/>
</dbReference>
<organism evidence="5 6">
    <name type="scientific">Legionella impletisoli</name>
    <dbReference type="NCBI Taxonomy" id="343510"/>
    <lineage>
        <taxon>Bacteria</taxon>
        <taxon>Pseudomonadati</taxon>
        <taxon>Pseudomonadota</taxon>
        <taxon>Gammaproteobacteria</taxon>
        <taxon>Legionellales</taxon>
        <taxon>Legionellaceae</taxon>
        <taxon>Legionella</taxon>
    </lineage>
</organism>
<evidence type="ECO:0000313" key="6">
    <source>
        <dbReference type="Proteomes" id="UP000630149"/>
    </source>
</evidence>
<name>A0A917N985_9GAMM</name>
<reference evidence="5" key="2">
    <citation type="submission" date="2020-09" db="EMBL/GenBank/DDBJ databases">
        <authorList>
            <person name="Sun Q."/>
            <person name="Ohkuma M."/>
        </authorList>
    </citation>
    <scope>NUCLEOTIDE SEQUENCE</scope>
    <source>
        <strain evidence="5">JCM 13919</strain>
    </source>
</reference>
<sequence length="328" mass="36147">MIEVGISDISYYLPIAQLDNLKRAEVLSASEQLIRDKIGMLQLARKSDDETTTSLAVKAVEQLCFKNNLNHLEIDCLILVTQNPDGFGLPHNSALVHSQLNLSAHCAAFDVSLGCSGYVYGLSIIKSFMESNHLKKGVLITADPYSKIVDMNDRNTSLLFGDASTATLLESDAPWQIGSFDFGTDGAESMSLYVDESHKLQMNGRNVFNFSAKKVPVSIASALEKNHLSLSDIDQIILHQGSRYIVETIAERIEAQEKTPFVAGNYGNTISSSIPMSLAREQVLKKSKRVIISGFGVGLSWATTVLTNSKKVYHDNRTSHKKINYRND</sequence>
<dbReference type="GO" id="GO:0044550">
    <property type="term" value="P:secondary metabolite biosynthetic process"/>
    <property type="evidence" value="ECO:0007669"/>
    <property type="project" value="TreeGrafter"/>
</dbReference>
<reference evidence="5" key="1">
    <citation type="journal article" date="2014" name="Int. J. Syst. Evol. Microbiol.">
        <title>Complete genome sequence of Corynebacterium casei LMG S-19264T (=DSM 44701T), isolated from a smear-ripened cheese.</title>
        <authorList>
            <consortium name="US DOE Joint Genome Institute (JGI-PGF)"/>
            <person name="Walter F."/>
            <person name="Albersmeier A."/>
            <person name="Kalinowski J."/>
            <person name="Ruckert C."/>
        </authorList>
    </citation>
    <scope>NUCLEOTIDE SEQUENCE</scope>
    <source>
        <strain evidence="5">JCM 13919</strain>
    </source>
</reference>
<evidence type="ECO:0000259" key="4">
    <source>
        <dbReference type="Pfam" id="PF08545"/>
    </source>
</evidence>
<dbReference type="EMBL" id="BMOB01000002">
    <property type="protein sequence ID" value="GGI80007.1"/>
    <property type="molecule type" value="Genomic_DNA"/>
</dbReference>
<dbReference type="PANTHER" id="PTHR34069:SF2">
    <property type="entry name" value="BETA-KETOACYL-[ACYL-CARRIER-PROTEIN] SYNTHASE III"/>
    <property type="match status" value="1"/>
</dbReference>
<evidence type="ECO:0000313" key="5">
    <source>
        <dbReference type="EMBL" id="GGI80007.1"/>
    </source>
</evidence>
<evidence type="ECO:0000259" key="3">
    <source>
        <dbReference type="Pfam" id="PF08541"/>
    </source>
</evidence>
<dbReference type="Pfam" id="PF08541">
    <property type="entry name" value="ACP_syn_III_C"/>
    <property type="match status" value="1"/>
</dbReference>
<proteinExistence type="predicted"/>
<keyword evidence="6" id="KW-1185">Reference proteome</keyword>
<evidence type="ECO:0000256" key="1">
    <source>
        <dbReference type="ARBA" id="ARBA00022679"/>
    </source>
</evidence>
<dbReference type="PANTHER" id="PTHR34069">
    <property type="entry name" value="3-OXOACYL-[ACYL-CARRIER-PROTEIN] SYNTHASE 3"/>
    <property type="match status" value="1"/>
</dbReference>
<dbReference type="Gene3D" id="3.40.47.10">
    <property type="match status" value="1"/>
</dbReference>
<accession>A0A917N985</accession>
<dbReference type="GO" id="GO:0006633">
    <property type="term" value="P:fatty acid biosynthetic process"/>
    <property type="evidence" value="ECO:0007669"/>
    <property type="project" value="InterPro"/>
</dbReference>
<dbReference type="OrthoDB" id="9815506at2"/>
<dbReference type="SUPFAM" id="SSF53901">
    <property type="entry name" value="Thiolase-like"/>
    <property type="match status" value="1"/>
</dbReference>
<comment type="caution">
    <text evidence="5">The sequence shown here is derived from an EMBL/GenBank/DDBJ whole genome shotgun (WGS) entry which is preliminary data.</text>
</comment>
<feature type="domain" description="Beta-ketoacyl-[acyl-carrier-protein] synthase III N-terminal" evidence="4">
    <location>
        <begin position="109"/>
        <end position="186"/>
    </location>
</feature>
<dbReference type="InterPro" id="IPR016039">
    <property type="entry name" value="Thiolase-like"/>
</dbReference>
<protein>
    <submittedName>
        <fullName evidence="5">3-oxoacyl-ACP synthase</fullName>
    </submittedName>
</protein>
<dbReference type="InterPro" id="IPR013747">
    <property type="entry name" value="ACP_syn_III_C"/>
</dbReference>
<dbReference type="Pfam" id="PF08545">
    <property type="entry name" value="ACP_syn_III"/>
    <property type="match status" value="1"/>
</dbReference>
<gene>
    <name evidence="5" type="ORF">GCM10007966_05660</name>
</gene>
<keyword evidence="2" id="KW-0012">Acyltransferase</keyword>
<dbReference type="RefSeq" id="WP_131775912.1">
    <property type="nucleotide sequence ID" value="NZ_BMOB01000002.1"/>
</dbReference>
<keyword evidence="1" id="KW-0808">Transferase</keyword>
<dbReference type="AlphaFoldDB" id="A0A917N985"/>
<feature type="domain" description="Beta-ketoacyl-[acyl-carrier-protein] synthase III C-terminal" evidence="3">
    <location>
        <begin position="223"/>
        <end position="306"/>
    </location>
</feature>
<dbReference type="CDD" id="cd00830">
    <property type="entry name" value="KAS_III"/>
    <property type="match status" value="1"/>
</dbReference>
<evidence type="ECO:0000256" key="2">
    <source>
        <dbReference type="ARBA" id="ARBA00023315"/>
    </source>
</evidence>
<dbReference type="InterPro" id="IPR013751">
    <property type="entry name" value="ACP_syn_III_N"/>
</dbReference>
<dbReference type="GO" id="GO:0004315">
    <property type="term" value="F:3-oxoacyl-[acyl-carrier-protein] synthase activity"/>
    <property type="evidence" value="ECO:0007669"/>
    <property type="project" value="InterPro"/>
</dbReference>